<keyword evidence="1" id="KW-0732">Signal</keyword>
<keyword evidence="3" id="KW-1185">Reference proteome</keyword>
<evidence type="ECO:0000256" key="1">
    <source>
        <dbReference type="SAM" id="SignalP"/>
    </source>
</evidence>
<proteinExistence type="predicted"/>
<evidence type="ECO:0008006" key="4">
    <source>
        <dbReference type="Google" id="ProtNLM"/>
    </source>
</evidence>
<dbReference type="PROSITE" id="PS51257">
    <property type="entry name" value="PROKAR_LIPOPROTEIN"/>
    <property type="match status" value="1"/>
</dbReference>
<evidence type="ECO:0000313" key="3">
    <source>
        <dbReference type="Proteomes" id="UP001379533"/>
    </source>
</evidence>
<organism evidence="2 3">
    <name type="scientific">Pendulispora brunnea</name>
    <dbReference type="NCBI Taxonomy" id="2905690"/>
    <lineage>
        <taxon>Bacteria</taxon>
        <taxon>Pseudomonadati</taxon>
        <taxon>Myxococcota</taxon>
        <taxon>Myxococcia</taxon>
        <taxon>Myxococcales</taxon>
        <taxon>Sorangiineae</taxon>
        <taxon>Pendulisporaceae</taxon>
        <taxon>Pendulispora</taxon>
    </lineage>
</organism>
<feature type="signal peptide" evidence="1">
    <location>
        <begin position="1"/>
        <end position="20"/>
    </location>
</feature>
<reference evidence="2 3" key="1">
    <citation type="submission" date="2021-12" db="EMBL/GenBank/DDBJ databases">
        <title>Discovery of the Pendulisporaceae a myxobacterial family with distinct sporulation behavior and unique specialized metabolism.</title>
        <authorList>
            <person name="Garcia R."/>
            <person name="Popoff A."/>
            <person name="Bader C.D."/>
            <person name="Loehr J."/>
            <person name="Walesch S."/>
            <person name="Walt C."/>
            <person name="Boldt J."/>
            <person name="Bunk B."/>
            <person name="Haeckl F.J.F.P.J."/>
            <person name="Gunesch A.P."/>
            <person name="Birkelbach J."/>
            <person name="Nuebel U."/>
            <person name="Pietschmann T."/>
            <person name="Bach T."/>
            <person name="Mueller R."/>
        </authorList>
    </citation>
    <scope>NUCLEOTIDE SEQUENCE [LARGE SCALE GENOMIC DNA]</scope>
    <source>
        <strain evidence="2 3">MSr12523</strain>
    </source>
</reference>
<dbReference type="EMBL" id="CP089982">
    <property type="protein sequence ID" value="WXA94877.1"/>
    <property type="molecule type" value="Genomic_DNA"/>
</dbReference>
<sequence length="324" mass="35539">MKRILSLTVCAALATMFACGVESSSPQNTSEAPVTSATWTHYSAPVTEDGHEARIEYWVRGTEVVRRYWEEGALLYDERCDGNRLTVRQMLPSGVEGKGPFNYKEVSDRQDAESCFQAATSDELRYLHNPASLSQAEHVQLSDGRAALRWVGTAGAEYTVDAQTSLPIRADYVMEGEVVNLSFGAFSVTTEAASPAAPEVEWTGFQEMLDVPAIEARQGLEQVPETVAGLPFQHAYSFRTQNLTQPTYYLIWGNDDRNVQMVTTVAALPEALLGYSADGTDYNAQDGDRHIKIGTIGGDAELLRAALKVLRPAALDDTRVQHDP</sequence>
<accession>A0ABZ2K861</accession>
<dbReference type="RefSeq" id="WP_394845487.1">
    <property type="nucleotide sequence ID" value="NZ_CP089982.1"/>
</dbReference>
<name>A0ABZ2K861_9BACT</name>
<gene>
    <name evidence="2" type="ORF">LZC95_51705</name>
</gene>
<feature type="chain" id="PRO_5045938634" description="Lipoprotein" evidence="1">
    <location>
        <begin position="21"/>
        <end position="324"/>
    </location>
</feature>
<dbReference type="Proteomes" id="UP001379533">
    <property type="component" value="Chromosome"/>
</dbReference>
<protein>
    <recommendedName>
        <fullName evidence="4">Lipoprotein</fullName>
    </recommendedName>
</protein>
<evidence type="ECO:0000313" key="2">
    <source>
        <dbReference type="EMBL" id="WXA94877.1"/>
    </source>
</evidence>